<accession>A0A1I1BLB9</accession>
<gene>
    <name evidence="1" type="ORF">SAMN05216266_11541</name>
</gene>
<protein>
    <recommendedName>
        <fullName evidence="3">XRE family transcriptional regulator</fullName>
    </recommendedName>
</protein>
<dbReference type="Proteomes" id="UP000243799">
    <property type="component" value="Unassembled WGS sequence"/>
</dbReference>
<evidence type="ECO:0008006" key="3">
    <source>
        <dbReference type="Google" id="ProtNLM"/>
    </source>
</evidence>
<evidence type="ECO:0000313" key="1">
    <source>
        <dbReference type="EMBL" id="SFB51194.1"/>
    </source>
</evidence>
<dbReference type="InterPro" id="IPR011990">
    <property type="entry name" value="TPR-like_helical_dom_sf"/>
</dbReference>
<dbReference type="STRING" id="490629.SAMN05216266_11541"/>
<proteinExistence type="predicted"/>
<sequence>MSRAELADAVNAWLVAHTDRHAVVDEHYVARLERGKIRWPNADYRSAFAAVFNSPESELGFQPSSANRRPVRTPAAQLKGEPVTRDVCEWALHDALGTPVGSDFVNSLRETVDRIVALNNTVGGPEIARLTVAEFRAAQGTLASGRYRTSVERDLEAATAELGELAGWLLYDAELQDEARQVNLDALALARTSGDLPMEWFLLTNLAMCAVHTGRPYEALRITSHMQERDNLPGRVAALVSLRRARALAALGDDAEQRAEFGRARSLLDNSVTSRDPAWTWWMLPTEMTWHEGMAHAALGDWSRSLPELADAVESYTHDRRGQNGCRALLLEGAVRAGAWAEAEHVAHEVVLHLNQTTSGRARHSLRRTAALMDRSGARQGLRDTLRAAGV</sequence>
<name>A0A1I1BLB9_9PSEU</name>
<dbReference type="OrthoDB" id="3428567at2"/>
<dbReference type="EMBL" id="FOKG01000015">
    <property type="protein sequence ID" value="SFB51194.1"/>
    <property type="molecule type" value="Genomic_DNA"/>
</dbReference>
<evidence type="ECO:0000313" key="2">
    <source>
        <dbReference type="Proteomes" id="UP000243799"/>
    </source>
</evidence>
<organism evidence="1 2">
    <name type="scientific">Amycolatopsis marina</name>
    <dbReference type="NCBI Taxonomy" id="490629"/>
    <lineage>
        <taxon>Bacteria</taxon>
        <taxon>Bacillati</taxon>
        <taxon>Actinomycetota</taxon>
        <taxon>Actinomycetes</taxon>
        <taxon>Pseudonocardiales</taxon>
        <taxon>Pseudonocardiaceae</taxon>
        <taxon>Amycolatopsis</taxon>
    </lineage>
</organism>
<dbReference type="RefSeq" id="WP_091675380.1">
    <property type="nucleotide sequence ID" value="NZ_FOKG01000015.1"/>
</dbReference>
<keyword evidence="2" id="KW-1185">Reference proteome</keyword>
<reference evidence="2" key="1">
    <citation type="submission" date="2016-10" db="EMBL/GenBank/DDBJ databases">
        <authorList>
            <person name="Varghese N."/>
            <person name="Submissions S."/>
        </authorList>
    </citation>
    <scope>NUCLEOTIDE SEQUENCE [LARGE SCALE GENOMIC DNA]</scope>
    <source>
        <strain evidence="2">CGMCC 4.3568</strain>
    </source>
</reference>
<dbReference type="AlphaFoldDB" id="A0A1I1BLB9"/>
<dbReference type="Gene3D" id="1.25.40.10">
    <property type="entry name" value="Tetratricopeptide repeat domain"/>
    <property type="match status" value="1"/>
</dbReference>
<dbReference type="SUPFAM" id="SSF48452">
    <property type="entry name" value="TPR-like"/>
    <property type="match status" value="1"/>
</dbReference>